<evidence type="ECO:0000256" key="1">
    <source>
        <dbReference type="SAM" id="Phobius"/>
    </source>
</evidence>
<feature type="transmembrane region" description="Helical" evidence="1">
    <location>
        <begin position="36"/>
        <end position="58"/>
    </location>
</feature>
<reference evidence="2" key="1">
    <citation type="submission" date="2019-12" db="EMBL/GenBank/DDBJ databases">
        <title>Genome sequencing and annotation of Brassica cretica.</title>
        <authorList>
            <person name="Studholme D.J."/>
            <person name="Sarris P.F."/>
        </authorList>
    </citation>
    <scope>NUCLEOTIDE SEQUENCE</scope>
    <source>
        <strain evidence="2">PFS-102/07</strain>
        <tissue evidence="2">Leaf</tissue>
    </source>
</reference>
<name>A0A8S9JPI5_BRACR</name>
<sequence>MFENAGAESDYAASKRSAEVSRGDFMKIDQVYEFPVVRLFLMMLYTVTFSSLVASLVARHFTMFATPGLDSVFFRLVVVLYAYVLLLRSDFGLPVIILPLIHFLMFWIGA</sequence>
<protein>
    <submittedName>
        <fullName evidence="2">Uncharacterized protein</fullName>
    </submittedName>
</protein>
<dbReference type="EMBL" id="QGKY02000246">
    <property type="protein sequence ID" value="KAF2583994.1"/>
    <property type="molecule type" value="Genomic_DNA"/>
</dbReference>
<keyword evidence="1" id="KW-0812">Transmembrane</keyword>
<keyword evidence="1" id="KW-1133">Transmembrane helix</keyword>
<comment type="caution">
    <text evidence="2">The sequence shown here is derived from an EMBL/GenBank/DDBJ whole genome shotgun (WGS) entry which is preliminary data.</text>
</comment>
<feature type="transmembrane region" description="Helical" evidence="1">
    <location>
        <begin position="64"/>
        <end position="84"/>
    </location>
</feature>
<feature type="transmembrane region" description="Helical" evidence="1">
    <location>
        <begin position="91"/>
        <end position="109"/>
    </location>
</feature>
<accession>A0A8S9JPI5</accession>
<organism evidence="2">
    <name type="scientific">Brassica cretica</name>
    <name type="common">Mustard</name>
    <dbReference type="NCBI Taxonomy" id="69181"/>
    <lineage>
        <taxon>Eukaryota</taxon>
        <taxon>Viridiplantae</taxon>
        <taxon>Streptophyta</taxon>
        <taxon>Embryophyta</taxon>
        <taxon>Tracheophyta</taxon>
        <taxon>Spermatophyta</taxon>
        <taxon>Magnoliopsida</taxon>
        <taxon>eudicotyledons</taxon>
        <taxon>Gunneridae</taxon>
        <taxon>Pentapetalae</taxon>
        <taxon>rosids</taxon>
        <taxon>malvids</taxon>
        <taxon>Brassicales</taxon>
        <taxon>Brassicaceae</taxon>
        <taxon>Brassiceae</taxon>
        <taxon>Brassica</taxon>
    </lineage>
</organism>
<gene>
    <name evidence="2" type="ORF">F2Q70_00035947</name>
</gene>
<evidence type="ECO:0000313" key="2">
    <source>
        <dbReference type="EMBL" id="KAF2583994.1"/>
    </source>
</evidence>
<proteinExistence type="predicted"/>
<keyword evidence="1" id="KW-0472">Membrane</keyword>
<dbReference type="AlphaFoldDB" id="A0A8S9JPI5"/>